<feature type="chain" id="PRO_5040516373" evidence="2">
    <location>
        <begin position="17"/>
        <end position="314"/>
    </location>
</feature>
<keyword evidence="1" id="KW-1133">Transmembrane helix</keyword>
<name>A0A9P0GRW3_PHYSR</name>
<gene>
    <name evidence="3" type="ORF">PHYEVI_LOCUS10111</name>
</gene>
<dbReference type="EMBL" id="OU900100">
    <property type="protein sequence ID" value="CAH1186993.1"/>
    <property type="molecule type" value="Genomic_DNA"/>
</dbReference>
<feature type="signal peptide" evidence="2">
    <location>
        <begin position="1"/>
        <end position="16"/>
    </location>
</feature>
<evidence type="ECO:0000313" key="3">
    <source>
        <dbReference type="EMBL" id="CAH1186993.1"/>
    </source>
</evidence>
<sequence>MHPSILLLLILYRVNCEESAQYLQNTVRDLRKLNYRQTLRRVDLTTPKTTINAVLPSNKADRRIQHNTEYHTPPPLGLTKGELLSLYENAVAKGDTLKINTGGNNFVRAAVHELDNYHSHAAHDEDDKTDDGKYYYYYYPIKSFADEMTSQVSDSHTVKIKKEIEPKKSDNKLEPLFMAISGLVGMAVMFVFSMIVLPKFGLKPAKKIAWPKGHDMDELAKLALSAIEGNDCRERFACELTKTARNYNIPDNRFLKLLKRITPGTLGQYMERFSYGNRQLKCTLIPCRKAVAQKVQKFVKKPPIRKKAAAHKKN</sequence>
<keyword evidence="1" id="KW-0812">Transmembrane</keyword>
<evidence type="ECO:0000313" key="4">
    <source>
        <dbReference type="Proteomes" id="UP001153712"/>
    </source>
</evidence>
<evidence type="ECO:0000256" key="1">
    <source>
        <dbReference type="SAM" id="Phobius"/>
    </source>
</evidence>
<accession>A0A9P0GRW3</accession>
<dbReference type="OrthoDB" id="6380108at2759"/>
<dbReference type="AlphaFoldDB" id="A0A9P0GRW3"/>
<protein>
    <submittedName>
        <fullName evidence="3">Uncharacterized protein</fullName>
    </submittedName>
</protein>
<keyword evidence="1" id="KW-0472">Membrane</keyword>
<keyword evidence="2" id="KW-0732">Signal</keyword>
<feature type="transmembrane region" description="Helical" evidence="1">
    <location>
        <begin position="176"/>
        <end position="197"/>
    </location>
</feature>
<evidence type="ECO:0000256" key="2">
    <source>
        <dbReference type="SAM" id="SignalP"/>
    </source>
</evidence>
<proteinExistence type="predicted"/>
<dbReference type="Proteomes" id="UP001153712">
    <property type="component" value="Chromosome 7"/>
</dbReference>
<organism evidence="3 4">
    <name type="scientific">Phyllotreta striolata</name>
    <name type="common">Striped flea beetle</name>
    <name type="synonym">Crioceris striolata</name>
    <dbReference type="NCBI Taxonomy" id="444603"/>
    <lineage>
        <taxon>Eukaryota</taxon>
        <taxon>Metazoa</taxon>
        <taxon>Ecdysozoa</taxon>
        <taxon>Arthropoda</taxon>
        <taxon>Hexapoda</taxon>
        <taxon>Insecta</taxon>
        <taxon>Pterygota</taxon>
        <taxon>Neoptera</taxon>
        <taxon>Endopterygota</taxon>
        <taxon>Coleoptera</taxon>
        <taxon>Polyphaga</taxon>
        <taxon>Cucujiformia</taxon>
        <taxon>Chrysomeloidea</taxon>
        <taxon>Chrysomelidae</taxon>
        <taxon>Galerucinae</taxon>
        <taxon>Alticini</taxon>
        <taxon>Phyllotreta</taxon>
    </lineage>
</organism>
<keyword evidence="4" id="KW-1185">Reference proteome</keyword>
<reference evidence="3" key="1">
    <citation type="submission" date="2022-01" db="EMBL/GenBank/DDBJ databases">
        <authorList>
            <person name="King R."/>
        </authorList>
    </citation>
    <scope>NUCLEOTIDE SEQUENCE</scope>
</reference>